<dbReference type="HOGENOM" id="CLU_256138_0_0_1"/>
<reference evidence="4" key="2">
    <citation type="journal article" date="2011" name="Proc. Natl. Acad. Sci. U.S.A.">
        <title>Obligate biotrophy features unraveled by the genomic analysis of rust fungi.</title>
        <authorList>
            <person name="Duplessis S."/>
            <person name="Cuomo C.A."/>
            <person name="Lin Y.-C."/>
            <person name="Aerts A."/>
            <person name="Tisserant E."/>
            <person name="Veneault-Fourrey C."/>
            <person name="Joly D.L."/>
            <person name="Hacquard S."/>
            <person name="Amselem J."/>
            <person name="Cantarel B.L."/>
            <person name="Chiu R."/>
            <person name="Coutinho P.M."/>
            <person name="Feau N."/>
            <person name="Field M."/>
            <person name="Frey P."/>
            <person name="Gelhaye E."/>
            <person name="Goldberg J."/>
            <person name="Grabherr M.G."/>
            <person name="Kodira C.D."/>
            <person name="Kohler A."/>
            <person name="Kuees U."/>
            <person name="Lindquist E.A."/>
            <person name="Lucas S.M."/>
            <person name="Mago R."/>
            <person name="Mauceli E."/>
            <person name="Morin E."/>
            <person name="Murat C."/>
            <person name="Pangilinan J.L."/>
            <person name="Park R."/>
            <person name="Pearson M."/>
            <person name="Quesneville H."/>
            <person name="Rouhier N."/>
            <person name="Sakthikumar S."/>
            <person name="Salamov A.A."/>
            <person name="Schmutz J."/>
            <person name="Selles B."/>
            <person name="Shapiro H."/>
            <person name="Tanguay P."/>
            <person name="Tuskan G.A."/>
            <person name="Henrissat B."/>
            <person name="Van de Peer Y."/>
            <person name="Rouze P."/>
            <person name="Ellis J.G."/>
            <person name="Dodds P.N."/>
            <person name="Schein J.E."/>
            <person name="Zhong S."/>
            <person name="Hamelin R.C."/>
            <person name="Grigoriev I.V."/>
            <person name="Szabo L.J."/>
            <person name="Martin F."/>
        </authorList>
    </citation>
    <scope>NUCLEOTIDE SEQUENCE [LARGE SCALE GENOMIC DNA]</scope>
    <source>
        <strain evidence="4">CRL 75-36-700-3 / race SCCL</strain>
    </source>
</reference>
<organism evidence="3 4">
    <name type="scientific">Puccinia graminis f. sp. tritici (strain CRL 75-36-700-3 / race SCCL)</name>
    <name type="common">Black stem rust fungus</name>
    <dbReference type="NCBI Taxonomy" id="418459"/>
    <lineage>
        <taxon>Eukaryota</taxon>
        <taxon>Fungi</taxon>
        <taxon>Dikarya</taxon>
        <taxon>Basidiomycota</taxon>
        <taxon>Pucciniomycotina</taxon>
        <taxon>Pucciniomycetes</taxon>
        <taxon>Pucciniales</taxon>
        <taxon>Pucciniaceae</taxon>
        <taxon>Puccinia</taxon>
    </lineage>
</organism>
<feature type="compositionally biased region" description="Basic and acidic residues" evidence="1">
    <location>
        <begin position="608"/>
        <end position="624"/>
    </location>
</feature>
<evidence type="ECO:0000259" key="2">
    <source>
        <dbReference type="PROSITE" id="PS50181"/>
    </source>
</evidence>
<proteinExistence type="predicted"/>
<feature type="compositionally biased region" description="Polar residues" evidence="1">
    <location>
        <begin position="163"/>
        <end position="175"/>
    </location>
</feature>
<feature type="region of interest" description="Disordered" evidence="1">
    <location>
        <begin position="140"/>
        <end position="183"/>
    </location>
</feature>
<feature type="compositionally biased region" description="Polar residues" evidence="1">
    <location>
        <begin position="625"/>
        <end position="635"/>
    </location>
</feature>
<feature type="domain" description="F-box" evidence="2">
    <location>
        <begin position="1151"/>
        <end position="1200"/>
    </location>
</feature>
<feature type="compositionally biased region" description="Polar residues" evidence="1">
    <location>
        <begin position="468"/>
        <end position="485"/>
    </location>
</feature>
<gene>
    <name evidence="3" type="ORF">PGTG_13880</name>
</gene>
<feature type="region of interest" description="Disordered" evidence="1">
    <location>
        <begin position="600"/>
        <end position="702"/>
    </location>
</feature>
<evidence type="ECO:0000313" key="4">
    <source>
        <dbReference type="Proteomes" id="UP000008783"/>
    </source>
</evidence>
<dbReference type="PROSITE" id="PS50181">
    <property type="entry name" value="FBOX"/>
    <property type="match status" value="1"/>
</dbReference>
<dbReference type="EMBL" id="DS178307">
    <property type="protein sequence ID" value="EFP87509.2"/>
    <property type="molecule type" value="Genomic_DNA"/>
</dbReference>
<dbReference type="InterPro" id="IPR001810">
    <property type="entry name" value="F-box_dom"/>
</dbReference>
<feature type="compositionally biased region" description="Basic and acidic residues" evidence="1">
    <location>
        <begin position="655"/>
        <end position="668"/>
    </location>
</feature>
<dbReference type="OrthoDB" id="3365519at2759"/>
<dbReference type="Proteomes" id="UP000008783">
    <property type="component" value="Unassembled WGS sequence"/>
</dbReference>
<reference key="1">
    <citation type="submission" date="2007-01" db="EMBL/GenBank/DDBJ databases">
        <title>The Genome Sequence of Puccinia graminis f. sp. tritici Strain CRL 75-36-700-3.</title>
        <authorList>
            <consortium name="The Broad Institute Genome Sequencing Platform"/>
            <person name="Birren B."/>
            <person name="Lander E."/>
            <person name="Galagan J."/>
            <person name="Nusbaum C."/>
            <person name="Devon K."/>
            <person name="Cuomo C."/>
            <person name="Jaffe D."/>
            <person name="Butler J."/>
            <person name="Alvarez P."/>
            <person name="Gnerre S."/>
            <person name="Grabherr M."/>
            <person name="Mauceli E."/>
            <person name="Brockman W."/>
            <person name="Young S."/>
            <person name="LaButti K."/>
            <person name="Sykes S."/>
            <person name="DeCaprio D."/>
            <person name="Crawford M."/>
            <person name="Koehrsen M."/>
            <person name="Engels R."/>
            <person name="Montgomery P."/>
            <person name="Pearson M."/>
            <person name="Howarth C."/>
            <person name="Larson L."/>
            <person name="White J."/>
            <person name="Zeng Q."/>
            <person name="Kodira C."/>
            <person name="Yandava C."/>
            <person name="Alvarado L."/>
            <person name="O'Leary S."/>
            <person name="Szabo L."/>
            <person name="Dean R."/>
            <person name="Schein J."/>
        </authorList>
    </citation>
    <scope>NUCLEOTIDE SEQUENCE</scope>
    <source>
        <strain>CRL 75-36-700-3</strain>
    </source>
</reference>
<dbReference type="RefSeq" id="XP_003331928.2">
    <property type="nucleotide sequence ID" value="XM_003331880.2"/>
</dbReference>
<dbReference type="VEuPathDB" id="FungiDB:PGTG_13880"/>
<dbReference type="eggNOG" id="ENOG502RGNW">
    <property type="taxonomic scope" value="Eukaryota"/>
</dbReference>
<feature type="region of interest" description="Disordered" evidence="1">
    <location>
        <begin position="722"/>
        <end position="750"/>
    </location>
</feature>
<feature type="region of interest" description="Disordered" evidence="1">
    <location>
        <begin position="555"/>
        <end position="578"/>
    </location>
</feature>
<dbReference type="InParanoid" id="E3KT84"/>
<name>E3KT84_PUCGT</name>
<feature type="compositionally biased region" description="Low complexity" evidence="1">
    <location>
        <begin position="728"/>
        <end position="740"/>
    </location>
</feature>
<keyword evidence="4" id="KW-1185">Reference proteome</keyword>
<feature type="compositionally biased region" description="Low complexity" evidence="1">
    <location>
        <begin position="927"/>
        <end position="940"/>
    </location>
</feature>
<sequence length="1598" mass="179083">MRKNFHLDASFGSPELMKEVTKRTFVAADESRLDNLGLLKLVILSFFRSSSDFGHQVMGELFVIDALALGVYLPWHYFLFTGPSQCLYPEEIVKSHPQTKALQDSQVHPAHQVQKTRISKFLSSVHNRTLVHQAEKLLNFEHGDSPSPSRSEGPRSQFKRTTLKQAASLDSNPTSRLKRQLSECSKVRRPLDATPLGLTETYEEAKLNLQSLASGHSSNNFHPRAFTSKRATASLPYVTHLVPRSILTESLPQKPAENYLFKALPRLPTEGQLAQSEWTTDLGRSSSAPTRVRFADPMVQYNPTPAARESCEFSQFELSKNPHTSRKTDLMAFPKSCIKSTGQYHQVQGKHSLSAKRTDSSPPARLCDSPLEEEFRASISFMSELIFPEDPDQGAGSEPSVAAGAGGAKGLSSKAIPLSISSNVEKDVRSRSTDHELELRKLKQFKGSIRNMPSGPAQSALPIPAGVLQSSSAPSTPSNQGSYQPKQDKPLHVPSQLENESSQYANDYRDKNTPKFSMSPKIKRIEVSNLQGTATQLQQGRKILPTSGKVTITGRSCPLEGSKGFAPTYPSQPPGNRKLDAIPDLPSPIVDDLTQCRRTIVTPQVQTEETRNLGKRSFRERTDRSPTVSPQQVSPLTLPPRGSRKQSTICPDSPSWKESRSPYKRLKDLQSVGRTGPRDINTIVTGGSEGPRSDLEPGEISPRFDSEYMLNTEVSLEDIKADARFSNPPSVSSEAPSTSSRTDFSPVPSPPAPITTTLESWRHDLAPANLEEACHQYGQSEATKPCIIDAQDGTSKCQTPFQCVVVSETEELIPRALEPSIYDEAKSPLGLESKESIDRPNCRKEPEPVPRELLGMFGEDMIEDQIVEKAQETTMKQTEDTVETGTDRSEAAVTTSTRPQCFCTCSKRWENWNLYLRDKEDEPMKCSSQSSSAGRSSISSHTDDSFLWHSAPQIAIIKPEECLFSELKSPPIYLEGLRFSTSRTSVDCEPGADKQFIVETTNVENEEIIRLDADGLPEPVQTTRCVNSPPEDRKQMSHPSIQALQNDRLQNQTTDSNFTAIIMKPPPMKKRSLSCKGSETNDRPETPRRYRRRRDHCMSKMNGKECEDRTLLSPVELSSSSTLEESINNSTCQSIPFDLARRTSTIITKFEFSILSFPQTILHRILVELDYLDFFRLSQVSHVLRTGFSVGEVQEVILKVFLGELGYSDSLPSSSRSRTITHKFLSPNPTVELDGGDVVLKQNDGSVTRRYPLEINLQELHAFHYLRQAGEKSFLELANRPTSHRPSALSAIQAYCRLHNKLVIRARLRFEDPSNPIHLQSHQFRSRKPHSEIFSPGKVVVFRLWIPGEKKPMSKAELLKCEIEMLRSGIQAFARRGDIFWNAALGSSDNTGRLIYDGQHLQELQVLWDSVGHLPDWLNMFLFPPSFYHHTIKSSNLNPIFYLDLTDFKEQLINSLSLVDHHEPHETAEDQSQQGMLNYLALVEIRAGTKTGVLEGIECFSNTHHEYILPECIHPDWVGKLMVEIQVSSLEKLDQLLSKFNKARPEDFFSLGFDHASSPEETRHRTVSRLKSAQLSPWRIIRQKSSPGMVWIRLPIRA</sequence>
<protein>
    <recommendedName>
        <fullName evidence="2">F-box domain-containing protein</fullName>
    </recommendedName>
</protein>
<feature type="compositionally biased region" description="Low complexity" evidence="1">
    <location>
        <begin position="145"/>
        <end position="156"/>
    </location>
</feature>
<feature type="region of interest" description="Disordered" evidence="1">
    <location>
        <begin position="467"/>
        <end position="493"/>
    </location>
</feature>
<feature type="region of interest" description="Disordered" evidence="1">
    <location>
        <begin position="923"/>
        <end position="942"/>
    </location>
</feature>
<dbReference type="GeneID" id="10538408"/>
<accession>E3KT84</accession>
<dbReference type="KEGG" id="pgr:PGTG_13880"/>
<feature type="compositionally biased region" description="Basic and acidic residues" evidence="1">
    <location>
        <begin position="1079"/>
        <end position="1088"/>
    </location>
</feature>
<feature type="region of interest" description="Disordered" evidence="1">
    <location>
        <begin position="826"/>
        <end position="849"/>
    </location>
</feature>
<feature type="region of interest" description="Disordered" evidence="1">
    <location>
        <begin position="388"/>
        <end position="413"/>
    </location>
</feature>
<evidence type="ECO:0000256" key="1">
    <source>
        <dbReference type="SAM" id="MobiDB-lite"/>
    </source>
</evidence>
<evidence type="ECO:0000313" key="3">
    <source>
        <dbReference type="EMBL" id="EFP87509.2"/>
    </source>
</evidence>
<feature type="region of interest" description="Disordered" evidence="1">
    <location>
        <begin position="1067"/>
        <end position="1102"/>
    </location>
</feature>
<feature type="compositionally biased region" description="Basic and acidic residues" evidence="1">
    <location>
        <begin position="832"/>
        <end position="849"/>
    </location>
</feature>